<proteinExistence type="predicted"/>
<reference evidence="1" key="2">
    <citation type="journal article" date="2015" name="Fish Shellfish Immunol.">
        <title>Early steps in the European eel (Anguilla anguilla)-Vibrio vulnificus interaction in the gills: Role of the RtxA13 toxin.</title>
        <authorList>
            <person name="Callol A."/>
            <person name="Pajuelo D."/>
            <person name="Ebbesson L."/>
            <person name="Teles M."/>
            <person name="MacKenzie S."/>
            <person name="Amaro C."/>
        </authorList>
    </citation>
    <scope>NUCLEOTIDE SEQUENCE</scope>
</reference>
<reference evidence="1" key="1">
    <citation type="submission" date="2014-11" db="EMBL/GenBank/DDBJ databases">
        <authorList>
            <person name="Amaro Gonzalez C."/>
        </authorList>
    </citation>
    <scope>NUCLEOTIDE SEQUENCE</scope>
</reference>
<dbReference type="EMBL" id="GBXM01016149">
    <property type="protein sequence ID" value="JAH92428.1"/>
    <property type="molecule type" value="Transcribed_RNA"/>
</dbReference>
<organism evidence="1">
    <name type="scientific">Anguilla anguilla</name>
    <name type="common">European freshwater eel</name>
    <name type="synonym">Muraena anguilla</name>
    <dbReference type="NCBI Taxonomy" id="7936"/>
    <lineage>
        <taxon>Eukaryota</taxon>
        <taxon>Metazoa</taxon>
        <taxon>Chordata</taxon>
        <taxon>Craniata</taxon>
        <taxon>Vertebrata</taxon>
        <taxon>Euteleostomi</taxon>
        <taxon>Actinopterygii</taxon>
        <taxon>Neopterygii</taxon>
        <taxon>Teleostei</taxon>
        <taxon>Anguilliformes</taxon>
        <taxon>Anguillidae</taxon>
        <taxon>Anguilla</taxon>
    </lineage>
</organism>
<protein>
    <submittedName>
        <fullName evidence="1">Uncharacterized protein</fullName>
    </submittedName>
</protein>
<name>A0A0E9WSI7_ANGAN</name>
<sequence length="92" mass="10928">MYILFAVWRSIKYKKITLLRRNSILSCKYFLVQKRFSNILFFTCKETEQNRQRICDIHGPICRTMGPAQYWQKFGIRSGSVVSNTNGAQEIW</sequence>
<evidence type="ECO:0000313" key="1">
    <source>
        <dbReference type="EMBL" id="JAH92428.1"/>
    </source>
</evidence>
<accession>A0A0E9WSI7</accession>
<dbReference type="AlphaFoldDB" id="A0A0E9WSI7"/>